<comment type="catalytic activity">
    <reaction evidence="1">
        <text>[protein]-peptidylproline (omega=180) = [protein]-peptidylproline (omega=0)</text>
        <dbReference type="Rhea" id="RHEA:16237"/>
        <dbReference type="Rhea" id="RHEA-COMP:10747"/>
        <dbReference type="Rhea" id="RHEA-COMP:10748"/>
        <dbReference type="ChEBI" id="CHEBI:83833"/>
        <dbReference type="ChEBI" id="CHEBI:83834"/>
        <dbReference type="EC" id="5.2.1.8"/>
    </reaction>
</comment>
<dbReference type="PROSITE" id="PS50072">
    <property type="entry name" value="CSA_PPIASE_2"/>
    <property type="match status" value="1"/>
</dbReference>
<evidence type="ECO:0000259" key="2">
    <source>
        <dbReference type="PROSITE" id="PS50072"/>
    </source>
</evidence>
<dbReference type="Pfam" id="PF00160">
    <property type="entry name" value="Pro_isomerase"/>
    <property type="match status" value="1"/>
</dbReference>
<dbReference type="InterPro" id="IPR029000">
    <property type="entry name" value="Cyclophilin-like_dom_sf"/>
</dbReference>
<dbReference type="FunFam" id="2.40.100.10:FF:000048">
    <property type="entry name" value="Peptidyl-prolyl cis-trans isomerase"/>
    <property type="match status" value="1"/>
</dbReference>
<sequence>MKELKRTYPSHMAEPVICPLLEFAWDMYLTQKKKELKGDIWGFSSHVMCFINGQLIGDEKDFLKWAENEFGYVDFRPKALYDAIAEDFYSDYLKNIQHTFVYMDISIDQKPIGRLLFELFTDVCPKTCRNFEALCTGEVRFSPTNIRLSYQGSIFHRLVKSTWIQGGDIFKGRGDGGLSIYGETFEDETFAISHCKRGILGMANKGRHTNGSQFYITLQPTLWMNTKFVAFGQLVAGTDVLDELESVSTYNERPTVECKITDCGLYSP</sequence>
<dbReference type="EMBL" id="BEZZ01000195">
    <property type="protein sequence ID" value="GCC28200.1"/>
    <property type="molecule type" value="Genomic_DNA"/>
</dbReference>
<comment type="caution">
    <text evidence="3">The sequence shown here is derived from an EMBL/GenBank/DDBJ whole genome shotgun (WGS) entry which is preliminary data.</text>
</comment>
<dbReference type="EC" id="5.2.1.8" evidence="1"/>
<reference evidence="3 4" key="1">
    <citation type="journal article" date="2018" name="Nat. Ecol. Evol.">
        <title>Shark genomes provide insights into elasmobranch evolution and the origin of vertebrates.</title>
        <authorList>
            <person name="Hara Y"/>
            <person name="Yamaguchi K"/>
            <person name="Onimaru K"/>
            <person name="Kadota M"/>
            <person name="Koyanagi M"/>
            <person name="Keeley SD"/>
            <person name="Tatsumi K"/>
            <person name="Tanaka K"/>
            <person name="Motone F"/>
            <person name="Kageyama Y"/>
            <person name="Nozu R"/>
            <person name="Adachi N"/>
            <person name="Nishimura O"/>
            <person name="Nakagawa R"/>
            <person name="Tanegashima C"/>
            <person name="Kiyatake I"/>
            <person name="Matsumoto R"/>
            <person name="Murakumo K"/>
            <person name="Nishida K"/>
            <person name="Terakita A"/>
            <person name="Kuratani S"/>
            <person name="Sato K"/>
            <person name="Hyodo S Kuraku.S."/>
        </authorList>
    </citation>
    <scope>NUCLEOTIDE SEQUENCE [LARGE SCALE GENOMIC DNA]</scope>
</reference>
<keyword evidence="1" id="KW-0697">Rotamase</keyword>
<comment type="function">
    <text evidence="1">PPIases accelerate the folding of proteins. It catalyzes the cis-trans isomerization of proline imidic peptide bonds in oligopeptides.</text>
</comment>
<dbReference type="OrthoDB" id="408413at2759"/>
<dbReference type="PANTHER" id="PTHR11071:SF561">
    <property type="entry name" value="PEPTIDYL-PROLYL CIS-TRANS ISOMERASE D-RELATED"/>
    <property type="match status" value="1"/>
</dbReference>
<dbReference type="GO" id="GO:0005737">
    <property type="term" value="C:cytoplasm"/>
    <property type="evidence" value="ECO:0007669"/>
    <property type="project" value="TreeGrafter"/>
</dbReference>
<dbReference type="PANTHER" id="PTHR11071">
    <property type="entry name" value="PEPTIDYL-PROLYL CIS-TRANS ISOMERASE"/>
    <property type="match status" value="1"/>
</dbReference>
<feature type="domain" description="PPIase cyclophilin-type" evidence="2">
    <location>
        <begin position="102"/>
        <end position="265"/>
    </location>
</feature>
<evidence type="ECO:0000256" key="1">
    <source>
        <dbReference type="RuleBase" id="RU363019"/>
    </source>
</evidence>
<evidence type="ECO:0000313" key="3">
    <source>
        <dbReference type="EMBL" id="GCC28200.1"/>
    </source>
</evidence>
<evidence type="ECO:0000313" key="4">
    <source>
        <dbReference type="Proteomes" id="UP000287033"/>
    </source>
</evidence>
<dbReference type="Proteomes" id="UP000287033">
    <property type="component" value="Unassembled WGS sequence"/>
</dbReference>
<dbReference type="Gene3D" id="2.40.100.10">
    <property type="entry name" value="Cyclophilin-like"/>
    <property type="match status" value="1"/>
</dbReference>
<organism evidence="3 4">
    <name type="scientific">Chiloscyllium punctatum</name>
    <name type="common">Brownbanded bambooshark</name>
    <name type="synonym">Hemiscyllium punctatum</name>
    <dbReference type="NCBI Taxonomy" id="137246"/>
    <lineage>
        <taxon>Eukaryota</taxon>
        <taxon>Metazoa</taxon>
        <taxon>Chordata</taxon>
        <taxon>Craniata</taxon>
        <taxon>Vertebrata</taxon>
        <taxon>Chondrichthyes</taxon>
        <taxon>Elasmobranchii</taxon>
        <taxon>Galeomorphii</taxon>
        <taxon>Galeoidea</taxon>
        <taxon>Orectolobiformes</taxon>
        <taxon>Hemiscylliidae</taxon>
        <taxon>Chiloscyllium</taxon>
    </lineage>
</organism>
<proteinExistence type="inferred from homology"/>
<dbReference type="STRING" id="137246.A0A401SCW9"/>
<protein>
    <recommendedName>
        <fullName evidence="1">Peptidyl-prolyl cis-trans isomerase</fullName>
        <shortName evidence="1">PPIase</shortName>
        <ecNumber evidence="1">5.2.1.8</ecNumber>
    </recommendedName>
</protein>
<comment type="similarity">
    <text evidence="1">Belongs to the cyclophilin-type PPIase family.</text>
</comment>
<dbReference type="GO" id="GO:0003755">
    <property type="term" value="F:peptidyl-prolyl cis-trans isomerase activity"/>
    <property type="evidence" value="ECO:0007669"/>
    <property type="project" value="UniProtKB-UniRule"/>
</dbReference>
<keyword evidence="1" id="KW-0413">Isomerase</keyword>
<keyword evidence="4" id="KW-1185">Reference proteome</keyword>
<dbReference type="SUPFAM" id="SSF50891">
    <property type="entry name" value="Cyclophilin-like"/>
    <property type="match status" value="1"/>
</dbReference>
<dbReference type="PRINTS" id="PR00153">
    <property type="entry name" value="CSAPPISMRASE"/>
</dbReference>
<accession>A0A401SCW9</accession>
<dbReference type="OMA" id="ECKIINC"/>
<gene>
    <name evidence="3" type="ORF">chiPu_0006628</name>
</gene>
<dbReference type="AlphaFoldDB" id="A0A401SCW9"/>
<name>A0A401SCW9_CHIPU</name>
<dbReference type="InterPro" id="IPR002130">
    <property type="entry name" value="Cyclophilin-type_PPIase_dom"/>
</dbReference>